<dbReference type="InParanoid" id="A0A165NMS8"/>
<proteinExistence type="predicted"/>
<dbReference type="STRING" id="1314782.A0A165NMS8"/>
<organism evidence="1 2">
    <name type="scientific">Neolentinus lepideus HHB14362 ss-1</name>
    <dbReference type="NCBI Taxonomy" id="1314782"/>
    <lineage>
        <taxon>Eukaryota</taxon>
        <taxon>Fungi</taxon>
        <taxon>Dikarya</taxon>
        <taxon>Basidiomycota</taxon>
        <taxon>Agaricomycotina</taxon>
        <taxon>Agaricomycetes</taxon>
        <taxon>Gloeophyllales</taxon>
        <taxon>Gloeophyllaceae</taxon>
        <taxon>Neolentinus</taxon>
    </lineage>
</organism>
<gene>
    <name evidence="1" type="ORF">NEOLEDRAFT_1077003</name>
</gene>
<dbReference type="AlphaFoldDB" id="A0A165NMS8"/>
<evidence type="ECO:0000313" key="1">
    <source>
        <dbReference type="EMBL" id="KZT19859.1"/>
    </source>
</evidence>
<name>A0A165NMS8_9AGAM</name>
<sequence length="335" mass="37276">MAANVYAKQLLGLGHGHALWEPNPGKEYRQVEIGDVGFIQAGFFHRLFNILLPGHDPSQKWGVPEHYEPLRLPFPDYKWDRHPLHGHLHSTSVKVLSSSFSTDGGIVASGSARVSFECTKESGAALVLPEDAVRQDAHFGRWFREYGLRHYSSWVVFANEKLGFDLEVPDLILVTGRDLTTQWAMAAFAKSEFQGSVGAGVSVPGILAAEFEVRSGWRTDLTSGVQYRCGPQSSRFLEPERVEGSWTEVLTRRQNQCVFLRGYRIKERRFLVPKVIKAASKPADLDKDNRESGSESVVARCDCDSACSMEVQELAGSAKVDAILSHESKADDRIL</sequence>
<keyword evidence="2" id="KW-1185">Reference proteome</keyword>
<dbReference type="EMBL" id="KV425631">
    <property type="protein sequence ID" value="KZT19859.1"/>
    <property type="molecule type" value="Genomic_DNA"/>
</dbReference>
<reference evidence="1 2" key="1">
    <citation type="journal article" date="2016" name="Mol. Biol. Evol.">
        <title>Comparative Genomics of Early-Diverging Mushroom-Forming Fungi Provides Insights into the Origins of Lignocellulose Decay Capabilities.</title>
        <authorList>
            <person name="Nagy L.G."/>
            <person name="Riley R."/>
            <person name="Tritt A."/>
            <person name="Adam C."/>
            <person name="Daum C."/>
            <person name="Floudas D."/>
            <person name="Sun H."/>
            <person name="Yadav J.S."/>
            <person name="Pangilinan J."/>
            <person name="Larsson K.H."/>
            <person name="Matsuura K."/>
            <person name="Barry K."/>
            <person name="Labutti K."/>
            <person name="Kuo R."/>
            <person name="Ohm R.A."/>
            <person name="Bhattacharya S.S."/>
            <person name="Shirouzu T."/>
            <person name="Yoshinaga Y."/>
            <person name="Martin F.M."/>
            <person name="Grigoriev I.V."/>
            <person name="Hibbett D.S."/>
        </authorList>
    </citation>
    <scope>NUCLEOTIDE SEQUENCE [LARGE SCALE GENOMIC DNA]</scope>
    <source>
        <strain evidence="1 2">HHB14362 ss-1</strain>
    </source>
</reference>
<evidence type="ECO:0000313" key="2">
    <source>
        <dbReference type="Proteomes" id="UP000076761"/>
    </source>
</evidence>
<dbReference type="Proteomes" id="UP000076761">
    <property type="component" value="Unassembled WGS sequence"/>
</dbReference>
<dbReference type="OrthoDB" id="3222453at2759"/>
<protein>
    <submittedName>
        <fullName evidence="1">Uncharacterized protein</fullName>
    </submittedName>
</protein>
<accession>A0A165NMS8</accession>